<feature type="region of interest" description="Disordered" evidence="1">
    <location>
        <begin position="88"/>
        <end position="130"/>
    </location>
</feature>
<dbReference type="EMBL" id="CACRXK020004187">
    <property type="protein sequence ID" value="CAB4001821.1"/>
    <property type="molecule type" value="Genomic_DNA"/>
</dbReference>
<reference evidence="2" key="1">
    <citation type="submission" date="2020-04" db="EMBL/GenBank/DDBJ databases">
        <authorList>
            <person name="Alioto T."/>
            <person name="Alioto T."/>
            <person name="Gomez Garrido J."/>
        </authorList>
    </citation>
    <scope>NUCLEOTIDE SEQUENCE</scope>
    <source>
        <strain evidence="2">A484AB</strain>
    </source>
</reference>
<protein>
    <submittedName>
        <fullName evidence="2">Uncharacterized protein</fullName>
    </submittedName>
</protein>
<dbReference type="AlphaFoldDB" id="A0A7D9E544"/>
<dbReference type="Proteomes" id="UP001152795">
    <property type="component" value="Unassembled WGS sequence"/>
</dbReference>
<name>A0A7D9E544_PARCT</name>
<comment type="caution">
    <text evidence="2">The sequence shown here is derived from an EMBL/GenBank/DDBJ whole genome shotgun (WGS) entry which is preliminary data.</text>
</comment>
<proteinExistence type="predicted"/>
<gene>
    <name evidence="2" type="ORF">PACLA_8A057740</name>
</gene>
<feature type="compositionally biased region" description="Polar residues" evidence="1">
    <location>
        <begin position="113"/>
        <end position="126"/>
    </location>
</feature>
<organism evidence="2 3">
    <name type="scientific">Paramuricea clavata</name>
    <name type="common">Red gorgonian</name>
    <name type="synonym">Violescent sea-whip</name>
    <dbReference type="NCBI Taxonomy" id="317549"/>
    <lineage>
        <taxon>Eukaryota</taxon>
        <taxon>Metazoa</taxon>
        <taxon>Cnidaria</taxon>
        <taxon>Anthozoa</taxon>
        <taxon>Octocorallia</taxon>
        <taxon>Malacalcyonacea</taxon>
        <taxon>Plexauridae</taxon>
        <taxon>Paramuricea</taxon>
    </lineage>
</organism>
<accession>A0A7D9E544</accession>
<sequence>MPSLYFRHPQLSEKLLRSRYQTEYLNKFCKDSKSVLHGHRQLPEHVWLEQRPVGSPTFRVDEVSTATYLRPPYASRLTYYDEINKQRRFGKGKERSRCKTMQPKQYTDDTKASKTSRPASEGNQSIFPAPANGQEAINKMTLQKYRERSYENMIGPRVFFRPTIPPHRHDYVIHPAFHSEVKRRPRNVPVRRHPMSMSERR</sequence>
<evidence type="ECO:0000313" key="2">
    <source>
        <dbReference type="EMBL" id="CAB4001821.1"/>
    </source>
</evidence>
<evidence type="ECO:0000256" key="1">
    <source>
        <dbReference type="SAM" id="MobiDB-lite"/>
    </source>
</evidence>
<evidence type="ECO:0000313" key="3">
    <source>
        <dbReference type="Proteomes" id="UP001152795"/>
    </source>
</evidence>
<keyword evidence="3" id="KW-1185">Reference proteome</keyword>
<dbReference type="OrthoDB" id="5988940at2759"/>